<evidence type="ECO:0000256" key="2">
    <source>
        <dbReference type="ARBA" id="ARBA00011322"/>
    </source>
</evidence>
<comment type="similarity">
    <text evidence="1 7">Belongs to the SbcD family.</text>
</comment>
<dbReference type="RefSeq" id="WP_078687506.1">
    <property type="nucleotide sequence ID" value="NZ_FNWT01000004.1"/>
</dbReference>
<comment type="caution">
    <text evidence="10">The sequence shown here is derived from an EMBL/GenBank/DDBJ whole genome shotgun (WGS) entry which is preliminary data.</text>
</comment>
<accession>A0A1H6IXD1</accession>
<dbReference type="Pfam" id="PF00149">
    <property type="entry name" value="Metallophos"/>
    <property type="match status" value="1"/>
</dbReference>
<evidence type="ECO:0000256" key="1">
    <source>
        <dbReference type="ARBA" id="ARBA00010555"/>
    </source>
</evidence>
<evidence type="ECO:0000259" key="9">
    <source>
        <dbReference type="Pfam" id="PF12320"/>
    </source>
</evidence>
<comment type="function">
    <text evidence="7">SbcCD cleaves DNA hairpin structures. These structures can inhibit DNA replication and are intermediates in certain DNA recombination reactions. The complex acts as a 3'-&gt;5' double strand exonuclease that can open hairpins. It also has a 5' single-strand endonuclease activity.</text>
</comment>
<keyword evidence="7" id="KW-0235">DNA replication</keyword>
<name>A0A1H6IXD1_9ACTN</name>
<keyword evidence="7" id="KW-0233">DNA recombination</keyword>
<keyword evidence="4 7" id="KW-0540">Nuclease</keyword>
<sequence>MRLLHIADLHIGKRVCEYSMLEDQRYVLRGLLDLLKREESVGRGIDALLVAGDLYDKAQPSAEAVQLMSEFLSGVASAGVPAVVIPGNHDSAERVSYAGDFLAQQNVYVSGAYRGNVEPVVLNDEFGPVSIWPIPFVRPADVRAVLPEAKIESYDDALRALVESLPVDPSRRNVAVTHQFVTATGSAVDRSDSEVSVGGLDNVDVDVFDAFDYVAVGHVHRPQRIGREAARYAGSLLKYSLSEADYDKSAVSVTMGAKGEEPGIELVPLKPLHDLRRIKGPLNELVSDRVVAAADSQDYLHVVLTDEHPVANAMARLREAYPNVMNIEYDNARTRAAGVAADAAAPDDNLDPFELFCDFYKSQNGEGLSELQRKVVTDELQSAGVM</sequence>
<dbReference type="PANTHER" id="PTHR30337:SF0">
    <property type="entry name" value="NUCLEASE SBCCD SUBUNIT D"/>
    <property type="match status" value="1"/>
</dbReference>
<dbReference type="NCBIfam" id="TIGR00619">
    <property type="entry name" value="sbcd"/>
    <property type="match status" value="1"/>
</dbReference>
<proteinExistence type="inferred from homology"/>
<protein>
    <recommendedName>
        <fullName evidence="3 7">Nuclease SbcCD subunit D</fullName>
    </recommendedName>
</protein>
<keyword evidence="7" id="KW-0255">Endonuclease</keyword>
<dbReference type="EMBL" id="FNWT01000004">
    <property type="protein sequence ID" value="SEH51202.1"/>
    <property type="molecule type" value="Genomic_DNA"/>
</dbReference>
<dbReference type="InterPro" id="IPR026843">
    <property type="entry name" value="SbcD_C"/>
</dbReference>
<evidence type="ECO:0000313" key="11">
    <source>
        <dbReference type="Proteomes" id="UP000199135"/>
    </source>
</evidence>
<dbReference type="SUPFAM" id="SSF56300">
    <property type="entry name" value="Metallo-dependent phosphatases"/>
    <property type="match status" value="1"/>
</dbReference>
<evidence type="ECO:0000256" key="3">
    <source>
        <dbReference type="ARBA" id="ARBA00013365"/>
    </source>
</evidence>
<evidence type="ECO:0000313" key="10">
    <source>
        <dbReference type="EMBL" id="SEH51202.1"/>
    </source>
</evidence>
<evidence type="ECO:0000256" key="6">
    <source>
        <dbReference type="ARBA" id="ARBA00022839"/>
    </source>
</evidence>
<dbReference type="InterPro" id="IPR029052">
    <property type="entry name" value="Metallo-depent_PP-like"/>
</dbReference>
<organism evidence="10 11">
    <name type="scientific">Parafannyhessea umbonata</name>
    <dbReference type="NCBI Taxonomy" id="604330"/>
    <lineage>
        <taxon>Bacteria</taxon>
        <taxon>Bacillati</taxon>
        <taxon>Actinomycetota</taxon>
        <taxon>Coriobacteriia</taxon>
        <taxon>Coriobacteriales</taxon>
        <taxon>Atopobiaceae</taxon>
        <taxon>Parafannyhessea</taxon>
    </lineage>
</organism>
<evidence type="ECO:0000259" key="8">
    <source>
        <dbReference type="Pfam" id="PF00149"/>
    </source>
</evidence>
<evidence type="ECO:0000256" key="5">
    <source>
        <dbReference type="ARBA" id="ARBA00022801"/>
    </source>
</evidence>
<gene>
    <name evidence="7" type="primary">sbcD</name>
    <name evidence="10" type="ORF">SAMN05216447_10471</name>
</gene>
<dbReference type="Pfam" id="PF12320">
    <property type="entry name" value="SbcD_C"/>
    <property type="match status" value="1"/>
</dbReference>
<dbReference type="InterPro" id="IPR041796">
    <property type="entry name" value="Mre11_N"/>
</dbReference>
<evidence type="ECO:0000256" key="7">
    <source>
        <dbReference type="RuleBase" id="RU363069"/>
    </source>
</evidence>
<keyword evidence="11" id="KW-1185">Reference proteome</keyword>
<dbReference type="Proteomes" id="UP000199135">
    <property type="component" value="Unassembled WGS sequence"/>
</dbReference>
<comment type="subunit">
    <text evidence="2 7">Heterodimer of SbcC and SbcD.</text>
</comment>
<dbReference type="InterPro" id="IPR004843">
    <property type="entry name" value="Calcineurin-like_PHP"/>
</dbReference>
<dbReference type="PANTHER" id="PTHR30337">
    <property type="entry name" value="COMPONENT OF ATP-DEPENDENT DSDNA EXONUCLEASE"/>
    <property type="match status" value="1"/>
</dbReference>
<reference evidence="10 11" key="1">
    <citation type="submission" date="2016-10" db="EMBL/GenBank/DDBJ databases">
        <authorList>
            <person name="Varghese N."/>
            <person name="Submissions S."/>
        </authorList>
    </citation>
    <scope>NUCLEOTIDE SEQUENCE [LARGE SCALE GENOMIC DNA]</scope>
    <source>
        <strain evidence="10 11">WCP15</strain>
    </source>
</reference>
<keyword evidence="5 7" id="KW-0378">Hydrolase</keyword>
<feature type="domain" description="Calcineurin-like phosphoesterase" evidence="8">
    <location>
        <begin position="1"/>
        <end position="222"/>
    </location>
</feature>
<dbReference type="CDD" id="cd00840">
    <property type="entry name" value="MPP_Mre11_N"/>
    <property type="match status" value="1"/>
</dbReference>
<dbReference type="Gene3D" id="3.60.21.10">
    <property type="match status" value="1"/>
</dbReference>
<dbReference type="InterPro" id="IPR004593">
    <property type="entry name" value="SbcD"/>
</dbReference>
<keyword evidence="6 7" id="KW-0269">Exonuclease</keyword>
<evidence type="ECO:0000256" key="4">
    <source>
        <dbReference type="ARBA" id="ARBA00022722"/>
    </source>
</evidence>
<feature type="domain" description="Nuclease SbcCD subunit D C-terminal" evidence="9">
    <location>
        <begin position="272"/>
        <end position="363"/>
    </location>
</feature>
<dbReference type="InterPro" id="IPR050535">
    <property type="entry name" value="DNA_Repair-Maintenance_Comp"/>
</dbReference>